<gene>
    <name evidence="9" type="ORF">HSCHL_2671</name>
    <name evidence="8" type="ORF">KM312_08945</name>
</gene>
<dbReference type="EMBL" id="PEBV01000022">
    <property type="protein sequence ID" value="PTQ52785.1"/>
    <property type="molecule type" value="Genomic_DNA"/>
</dbReference>
<protein>
    <submittedName>
        <fullName evidence="8">Carbohydrate ABC transporter permease</fullName>
    </submittedName>
</protein>
<feature type="transmembrane region" description="Helical" evidence="6">
    <location>
        <begin position="12"/>
        <end position="33"/>
    </location>
</feature>
<evidence type="ECO:0000313" key="10">
    <source>
        <dbReference type="Proteomes" id="UP000244180"/>
    </source>
</evidence>
<dbReference type="PROSITE" id="PS50928">
    <property type="entry name" value="ABC_TM1"/>
    <property type="match status" value="1"/>
</dbReference>
<comment type="subcellular location">
    <subcellularLocation>
        <location evidence="6">Cell membrane</location>
        <topology evidence="6">Multi-pass membrane protein</topology>
    </subcellularLocation>
    <subcellularLocation>
        <location evidence="1">Membrane</location>
        <topology evidence="1">Multi-pass membrane protein</topology>
    </subcellularLocation>
</comment>
<dbReference type="Pfam" id="PF00528">
    <property type="entry name" value="BPD_transp_1"/>
    <property type="match status" value="1"/>
</dbReference>
<feature type="transmembrane region" description="Helical" evidence="6">
    <location>
        <begin position="242"/>
        <end position="263"/>
    </location>
</feature>
<dbReference type="Gene3D" id="1.10.3720.10">
    <property type="entry name" value="MetI-like"/>
    <property type="match status" value="1"/>
</dbReference>
<sequence>MRRSHGRPFPVGRWLIYGFLTFMAGLFLLPVYVMGVTSLKPFAEVSLDAMWKLPSSISLEGYARAWSKLAPHFWNSVALVIPATLLSAALGSLNGYIFSKWRFPGSETLFTAFLFGMFIPYQSILIPLIQFLQRIGLYNSIPGLILVHVVYGLPITTLIFRNFYAGIPDELLEAARIDGAGLLRTYASVMVPLSIPAFVVVAVWQFTNIWNEFLFAVTLTTPRSQPVMVALQNLSGSQIVQWNVQMAGALIAALPTLLVYLVLGKYFIRGLLAGSVKG</sequence>
<proteinExistence type="inferred from homology"/>
<evidence type="ECO:0000256" key="6">
    <source>
        <dbReference type="RuleBase" id="RU363032"/>
    </source>
</evidence>
<dbReference type="Proteomes" id="UP000244180">
    <property type="component" value="Unassembled WGS sequence"/>
</dbReference>
<dbReference type="EMBL" id="JAHHQF010000070">
    <property type="protein sequence ID" value="MBT9282749.1"/>
    <property type="molecule type" value="Genomic_DNA"/>
</dbReference>
<dbReference type="AlphaFoldDB" id="A0A2T5G9B0"/>
<keyword evidence="3 6" id="KW-0812">Transmembrane</keyword>
<name>A0A2T5G9B0_HYDSH</name>
<dbReference type="SUPFAM" id="SSF161098">
    <property type="entry name" value="MetI-like"/>
    <property type="match status" value="1"/>
</dbReference>
<feature type="transmembrane region" description="Helical" evidence="6">
    <location>
        <begin position="109"/>
        <end position="129"/>
    </location>
</feature>
<reference evidence="8" key="2">
    <citation type="journal article" date="2021" name="Microbiology">
        <title>Metagenomic Analysis of the Microbial Community in the Underground Coal Fire Area (Kemerovo Region, Russia) Revealed Predominance of Thermophilic Members of the Phyla Deinococcus-thermus, Aquificae, and Firmicutes.</title>
        <authorList>
            <person name="Kadnikov V."/>
            <person name="Mardanov A.V."/>
            <person name="Beletsky A.V."/>
            <person name="Karnachuk O.V."/>
            <person name="Ravin N.V."/>
        </authorList>
    </citation>
    <scope>NUCLEOTIDE SEQUENCE</scope>
    <source>
        <strain evidence="8">RBS10-49</strain>
    </source>
</reference>
<dbReference type="Proteomes" id="UP000748108">
    <property type="component" value="Unassembled WGS sequence"/>
</dbReference>
<evidence type="ECO:0000256" key="1">
    <source>
        <dbReference type="ARBA" id="ARBA00004141"/>
    </source>
</evidence>
<accession>A0A2T5G9B0</accession>
<dbReference type="PANTHER" id="PTHR43879">
    <property type="entry name" value="ABC TRANSPORTER PERMEASE PROTEIN"/>
    <property type="match status" value="1"/>
</dbReference>
<keyword evidence="5 6" id="KW-0472">Membrane</keyword>
<reference evidence="9 10" key="1">
    <citation type="submission" date="2017-08" db="EMBL/GenBank/DDBJ databases">
        <title>Burning lignite coal seam in the remote Altai Mountains harbors a hydrogen-driven thermophilic microbial community.</title>
        <authorList>
            <person name="Kadnikov V.V."/>
            <person name="Mardanov A.V."/>
            <person name="Ivasenko D."/>
            <person name="Beletsky A.V."/>
            <person name="Karnachuk O.V."/>
            <person name="Ravin N.V."/>
        </authorList>
    </citation>
    <scope>NUCLEOTIDE SEQUENCE [LARGE SCALE GENOMIC DNA]</scope>
    <source>
        <strain evidence="9">AL33</strain>
    </source>
</reference>
<dbReference type="InterPro" id="IPR035906">
    <property type="entry name" value="MetI-like_sf"/>
</dbReference>
<feature type="domain" description="ABC transmembrane type-1" evidence="7">
    <location>
        <begin position="73"/>
        <end position="263"/>
    </location>
</feature>
<dbReference type="GO" id="GO:0055085">
    <property type="term" value="P:transmembrane transport"/>
    <property type="evidence" value="ECO:0007669"/>
    <property type="project" value="InterPro"/>
</dbReference>
<comment type="caution">
    <text evidence="9">The sequence shown here is derived from an EMBL/GenBank/DDBJ whole genome shotgun (WGS) entry which is preliminary data.</text>
</comment>
<keyword evidence="4 6" id="KW-1133">Transmembrane helix</keyword>
<feature type="transmembrane region" description="Helical" evidence="6">
    <location>
        <begin position="185"/>
        <end position="206"/>
    </location>
</feature>
<evidence type="ECO:0000259" key="7">
    <source>
        <dbReference type="PROSITE" id="PS50928"/>
    </source>
</evidence>
<evidence type="ECO:0000256" key="3">
    <source>
        <dbReference type="ARBA" id="ARBA00022692"/>
    </source>
</evidence>
<comment type="similarity">
    <text evidence="6">Belongs to the binding-protein-dependent transport system permease family.</text>
</comment>
<evidence type="ECO:0000313" key="8">
    <source>
        <dbReference type="EMBL" id="MBT9282749.1"/>
    </source>
</evidence>
<evidence type="ECO:0000256" key="5">
    <source>
        <dbReference type="ARBA" id="ARBA00023136"/>
    </source>
</evidence>
<evidence type="ECO:0000313" key="9">
    <source>
        <dbReference type="EMBL" id="PTQ52785.1"/>
    </source>
</evidence>
<organism evidence="9 10">
    <name type="scientific">Hydrogenibacillus schlegelii</name>
    <name type="common">Bacillus schlegelii</name>
    <dbReference type="NCBI Taxonomy" id="1484"/>
    <lineage>
        <taxon>Bacteria</taxon>
        <taxon>Bacillati</taxon>
        <taxon>Bacillota</taxon>
        <taxon>Bacilli</taxon>
        <taxon>Bacillales</taxon>
        <taxon>Bacillales Family X. Incertae Sedis</taxon>
        <taxon>Hydrogenibacillus</taxon>
    </lineage>
</organism>
<feature type="transmembrane region" description="Helical" evidence="6">
    <location>
        <begin position="73"/>
        <end position="97"/>
    </location>
</feature>
<evidence type="ECO:0000256" key="2">
    <source>
        <dbReference type="ARBA" id="ARBA00022448"/>
    </source>
</evidence>
<dbReference type="GO" id="GO:0005886">
    <property type="term" value="C:plasma membrane"/>
    <property type="evidence" value="ECO:0007669"/>
    <property type="project" value="UniProtKB-SubCell"/>
</dbReference>
<dbReference type="PANTHER" id="PTHR43879:SF1">
    <property type="entry name" value="GLUCOSE IMPORT SYSTEM PERMEASE PROTEIN GLCU"/>
    <property type="match status" value="1"/>
</dbReference>
<dbReference type="CDD" id="cd06261">
    <property type="entry name" value="TM_PBP2"/>
    <property type="match status" value="1"/>
</dbReference>
<evidence type="ECO:0000256" key="4">
    <source>
        <dbReference type="ARBA" id="ARBA00022989"/>
    </source>
</evidence>
<keyword evidence="2 6" id="KW-0813">Transport</keyword>
<dbReference type="InterPro" id="IPR000515">
    <property type="entry name" value="MetI-like"/>
</dbReference>
<feature type="transmembrane region" description="Helical" evidence="6">
    <location>
        <begin position="141"/>
        <end position="164"/>
    </location>
</feature>